<evidence type="ECO:0000256" key="1">
    <source>
        <dbReference type="ARBA" id="ARBA00023284"/>
    </source>
</evidence>
<evidence type="ECO:0000313" key="4">
    <source>
        <dbReference type="Proteomes" id="UP000824280"/>
    </source>
</evidence>
<dbReference type="PANTHER" id="PTHR42852">
    <property type="entry name" value="THIOL:DISULFIDE INTERCHANGE PROTEIN DSBE"/>
    <property type="match status" value="1"/>
</dbReference>
<dbReference type="InterPro" id="IPR000866">
    <property type="entry name" value="AhpC/TSA"/>
</dbReference>
<dbReference type="InterPro" id="IPR036249">
    <property type="entry name" value="Thioredoxin-like_sf"/>
</dbReference>
<evidence type="ECO:0000313" key="3">
    <source>
        <dbReference type="EMBL" id="QZD87693.1"/>
    </source>
</evidence>
<evidence type="ECO:0000259" key="2">
    <source>
        <dbReference type="PROSITE" id="PS51352"/>
    </source>
</evidence>
<accession>A0ABX8ZKH9</accession>
<dbReference type="InterPro" id="IPR050553">
    <property type="entry name" value="Thioredoxin_ResA/DsbE_sf"/>
</dbReference>
<dbReference type="Pfam" id="PF00578">
    <property type="entry name" value="AhpC-TSA"/>
    <property type="match status" value="1"/>
</dbReference>
<dbReference type="PANTHER" id="PTHR42852:SF17">
    <property type="entry name" value="THIOREDOXIN-LIKE PROTEIN HI_1115"/>
    <property type="match status" value="1"/>
</dbReference>
<sequence length="185" mass="20012">MSRLSLTLVVTLGVAVAGCDRSAPVEVQESGASAMATSEIDRTYAGELMPLLNVSDPAGRELNLGAKQGTPVLLNLWATWCAPCKKEMPLLDDLAAGYGDRLQVITVSQDMGGAEKVAAYFAENNFEYLEPWIDPQAELGSFYDNTPLPTTILYDSMGQEVWRVRGDYDWSSAEAREAIGEAVGE</sequence>
<keyword evidence="4" id="KW-1185">Reference proteome</keyword>
<feature type="domain" description="Thioredoxin" evidence="2">
    <location>
        <begin position="28"/>
        <end position="184"/>
    </location>
</feature>
<dbReference type="PROSITE" id="PS00194">
    <property type="entry name" value="THIOREDOXIN_1"/>
    <property type="match status" value="1"/>
</dbReference>
<gene>
    <name evidence="3" type="ORF">K3166_03045</name>
</gene>
<dbReference type="InterPro" id="IPR013766">
    <property type="entry name" value="Thioredoxin_domain"/>
</dbReference>
<dbReference type="PROSITE" id="PS51352">
    <property type="entry name" value="THIOREDOXIN_2"/>
    <property type="match status" value="1"/>
</dbReference>
<name>A0ABX8ZKH9_9SPHN</name>
<dbReference type="PROSITE" id="PS51257">
    <property type="entry name" value="PROKAR_LIPOPROTEIN"/>
    <property type="match status" value="1"/>
</dbReference>
<dbReference type="EMBL" id="CP081297">
    <property type="protein sequence ID" value="QZD87693.1"/>
    <property type="molecule type" value="Genomic_DNA"/>
</dbReference>
<keyword evidence="1" id="KW-0676">Redox-active center</keyword>
<dbReference type="Gene3D" id="3.40.30.10">
    <property type="entry name" value="Glutaredoxin"/>
    <property type="match status" value="1"/>
</dbReference>
<dbReference type="SUPFAM" id="SSF52833">
    <property type="entry name" value="Thioredoxin-like"/>
    <property type="match status" value="1"/>
</dbReference>
<dbReference type="Proteomes" id="UP000824280">
    <property type="component" value="Chromosome"/>
</dbReference>
<protein>
    <submittedName>
        <fullName evidence="3">TlpA family protein disulfide reductase</fullName>
    </submittedName>
</protein>
<dbReference type="InterPro" id="IPR017937">
    <property type="entry name" value="Thioredoxin_CS"/>
</dbReference>
<reference evidence="3 4" key="1">
    <citation type="submission" date="2021-08" db="EMBL/GenBank/DDBJ databases">
        <title>Comparative Genomics Analysis of the Genus Qipengyuania Reveals Extensive Genetic Diversity and Metabolic Versatility, Including the Description of Fifteen Novel Species.</title>
        <authorList>
            <person name="Liu Y."/>
        </authorList>
    </citation>
    <scope>NUCLEOTIDE SEQUENCE [LARGE SCALE GENOMIC DNA]</scope>
    <source>
        <strain evidence="3 4">1XM2-8</strain>
    </source>
</reference>
<organism evidence="3 4">
    <name type="scientific">Qipengyuania psychrotolerans</name>
    <dbReference type="NCBI Taxonomy" id="2867238"/>
    <lineage>
        <taxon>Bacteria</taxon>
        <taxon>Pseudomonadati</taxon>
        <taxon>Pseudomonadota</taxon>
        <taxon>Alphaproteobacteria</taxon>
        <taxon>Sphingomonadales</taxon>
        <taxon>Erythrobacteraceae</taxon>
        <taxon>Qipengyuania</taxon>
    </lineage>
</organism>
<dbReference type="CDD" id="cd02966">
    <property type="entry name" value="TlpA_like_family"/>
    <property type="match status" value="1"/>
</dbReference>
<dbReference type="RefSeq" id="WP_221423230.1">
    <property type="nucleotide sequence ID" value="NZ_CP081297.1"/>
</dbReference>
<proteinExistence type="predicted"/>